<dbReference type="EMBL" id="MU151143">
    <property type="protein sequence ID" value="KAF9449004.1"/>
    <property type="molecule type" value="Genomic_DNA"/>
</dbReference>
<dbReference type="PROSITE" id="PS50837">
    <property type="entry name" value="NACHT"/>
    <property type="match status" value="1"/>
</dbReference>
<comment type="caution">
    <text evidence="4">The sequence shown here is derived from an EMBL/GenBank/DDBJ whole genome shotgun (WGS) entry which is preliminary data.</text>
</comment>
<dbReference type="InterPro" id="IPR027417">
    <property type="entry name" value="P-loop_NTPase"/>
</dbReference>
<feature type="compositionally biased region" description="Polar residues" evidence="2">
    <location>
        <begin position="1"/>
        <end position="15"/>
    </location>
</feature>
<name>A0A9P6C539_9AGAR</name>
<gene>
    <name evidence="4" type="ORF">P691DRAFT_759404</name>
</gene>
<sequence length="760" mass="85603">MPFRENSPSTQSQSARRAHRYAPYPDPENQPSRRHPSRAPGHQEQTHQPAAGRNSYYTYADNPNPSYVYMQNQRSGNSQNYGQARRTGGNSQNAVRSSMLSSRSSTQSHSVLPPILAHTHSHRHSPDPVPLSRPPSRQFQNISRPHNGQGHRQGGILEKAHDFVMNNPVLVQNDDPSSFMKDLMEYTIPGAAFDDSDRNPPPRCHPGTRLEILHRSQNFFADPQHSRKMLWIVGPAGVGKSAIMQSLAETVSSVNSDVVLGASLFFSIDGRNEGSKTFTTIAYQIAVKDRPYRDFIRNEMSNDPTLVKKSLRTQFTEFIVGPFALRAAHGTCRRFLILIDGLDECAGTVPQCEILDLISSFCTDYPTAPLVWIVASRPEPHITTFFTGADAALVYEKEEIVIDSDQGREDVEHYLRDRLGKLRSKYIALPSEPTQWPPEHKFLKLSVGAGGLFAFASTAVRFIDDPETGDPESRFQEILEVIDNILSQPRHGDVHPMATLDALYSRIISRVPAHVLSTTKKLLLAMSNDLQFIALCNWLGLASNIAYGALHQLHSVLYIPPRELAHEDSLGHLHKSFQDYLCDFNRSGIFQDHKKRKQELESECVRRILNEAADPGVNGGSGPGIHNILVSWDTNGRCQGVNQNYLYFKATNVVRSRFEVARALALDRMDVHEGPEFYTWTLRGETHHIWGRLDERERESQLSIFVQHFKHQQIHSPDLTVIAYVDIRNWGFLFCEFVDPADAGNWSCCIPYHFPSATGI</sequence>
<feature type="compositionally biased region" description="Polar residues" evidence="2">
    <location>
        <begin position="55"/>
        <end position="96"/>
    </location>
</feature>
<dbReference type="Gene3D" id="3.40.50.300">
    <property type="entry name" value="P-loop containing nucleotide triphosphate hydrolases"/>
    <property type="match status" value="1"/>
</dbReference>
<dbReference type="Pfam" id="PF24883">
    <property type="entry name" value="NPHP3_N"/>
    <property type="match status" value="1"/>
</dbReference>
<protein>
    <recommendedName>
        <fullName evidence="3">NACHT domain-containing protein</fullName>
    </recommendedName>
</protein>
<accession>A0A9P6C539</accession>
<evidence type="ECO:0000313" key="5">
    <source>
        <dbReference type="Proteomes" id="UP000807342"/>
    </source>
</evidence>
<keyword evidence="1" id="KW-0677">Repeat</keyword>
<evidence type="ECO:0000256" key="2">
    <source>
        <dbReference type="SAM" id="MobiDB-lite"/>
    </source>
</evidence>
<dbReference type="Proteomes" id="UP000807342">
    <property type="component" value="Unassembled WGS sequence"/>
</dbReference>
<reference evidence="4" key="1">
    <citation type="submission" date="2020-11" db="EMBL/GenBank/DDBJ databases">
        <authorList>
            <consortium name="DOE Joint Genome Institute"/>
            <person name="Ahrendt S."/>
            <person name="Riley R."/>
            <person name="Andreopoulos W."/>
            <person name="Labutti K."/>
            <person name="Pangilinan J."/>
            <person name="Ruiz-Duenas F.J."/>
            <person name="Barrasa J.M."/>
            <person name="Sanchez-Garcia M."/>
            <person name="Camarero S."/>
            <person name="Miyauchi S."/>
            <person name="Serrano A."/>
            <person name="Linde D."/>
            <person name="Babiker R."/>
            <person name="Drula E."/>
            <person name="Ayuso-Fernandez I."/>
            <person name="Pacheco R."/>
            <person name="Padilla G."/>
            <person name="Ferreira P."/>
            <person name="Barriuso J."/>
            <person name="Kellner H."/>
            <person name="Castanera R."/>
            <person name="Alfaro M."/>
            <person name="Ramirez L."/>
            <person name="Pisabarro A.G."/>
            <person name="Kuo A."/>
            <person name="Tritt A."/>
            <person name="Lipzen A."/>
            <person name="He G."/>
            <person name="Yan M."/>
            <person name="Ng V."/>
            <person name="Cullen D."/>
            <person name="Martin F."/>
            <person name="Rosso M.-N."/>
            <person name="Henrissat B."/>
            <person name="Hibbett D."/>
            <person name="Martinez A.T."/>
            <person name="Grigoriev I.V."/>
        </authorList>
    </citation>
    <scope>NUCLEOTIDE SEQUENCE</scope>
    <source>
        <strain evidence="4">MF-IS2</strain>
    </source>
</reference>
<dbReference type="OrthoDB" id="5967843at2759"/>
<dbReference type="InterPro" id="IPR056884">
    <property type="entry name" value="NPHP3-like_N"/>
</dbReference>
<evidence type="ECO:0000313" key="4">
    <source>
        <dbReference type="EMBL" id="KAF9449004.1"/>
    </source>
</evidence>
<evidence type="ECO:0000256" key="1">
    <source>
        <dbReference type="ARBA" id="ARBA00022737"/>
    </source>
</evidence>
<dbReference type="InterPro" id="IPR007111">
    <property type="entry name" value="NACHT_NTPase"/>
</dbReference>
<feature type="domain" description="NACHT" evidence="3">
    <location>
        <begin position="228"/>
        <end position="344"/>
    </location>
</feature>
<dbReference type="SUPFAM" id="SSF52540">
    <property type="entry name" value="P-loop containing nucleoside triphosphate hydrolases"/>
    <property type="match status" value="1"/>
</dbReference>
<feature type="compositionally biased region" description="Polar residues" evidence="2">
    <location>
        <begin position="135"/>
        <end position="146"/>
    </location>
</feature>
<dbReference type="PANTHER" id="PTHR10039">
    <property type="entry name" value="AMELOGENIN"/>
    <property type="match status" value="1"/>
</dbReference>
<proteinExistence type="predicted"/>
<feature type="compositionally biased region" description="Low complexity" evidence="2">
    <location>
        <begin position="97"/>
        <end position="110"/>
    </location>
</feature>
<evidence type="ECO:0000259" key="3">
    <source>
        <dbReference type="PROSITE" id="PS50837"/>
    </source>
</evidence>
<dbReference type="AlphaFoldDB" id="A0A9P6C539"/>
<keyword evidence="5" id="KW-1185">Reference proteome</keyword>
<feature type="region of interest" description="Disordered" evidence="2">
    <location>
        <begin position="1"/>
        <end position="152"/>
    </location>
</feature>
<organism evidence="4 5">
    <name type="scientific">Macrolepiota fuliginosa MF-IS2</name>
    <dbReference type="NCBI Taxonomy" id="1400762"/>
    <lineage>
        <taxon>Eukaryota</taxon>
        <taxon>Fungi</taxon>
        <taxon>Dikarya</taxon>
        <taxon>Basidiomycota</taxon>
        <taxon>Agaricomycotina</taxon>
        <taxon>Agaricomycetes</taxon>
        <taxon>Agaricomycetidae</taxon>
        <taxon>Agaricales</taxon>
        <taxon>Agaricineae</taxon>
        <taxon>Agaricaceae</taxon>
        <taxon>Macrolepiota</taxon>
    </lineage>
</organism>